<dbReference type="CDD" id="cd03263">
    <property type="entry name" value="ABC_subfamily_A"/>
    <property type="match status" value="2"/>
</dbReference>
<dbReference type="Gene3D" id="3.40.50.300">
    <property type="entry name" value="P-loop containing nucleotide triphosphate hydrolases"/>
    <property type="match status" value="2"/>
</dbReference>
<gene>
    <name evidence="12" type="ORF">ALC60_10829</name>
</gene>
<keyword evidence="5" id="KW-0677">Repeat</keyword>
<dbReference type="InterPro" id="IPR026082">
    <property type="entry name" value="ABCA"/>
</dbReference>
<feature type="transmembrane region" description="Helical" evidence="10">
    <location>
        <begin position="3279"/>
        <end position="3302"/>
    </location>
</feature>
<dbReference type="InterPro" id="IPR013525">
    <property type="entry name" value="ABC2_TM"/>
</dbReference>
<keyword evidence="9 10" id="KW-0472">Membrane</keyword>
<feature type="transmembrane region" description="Helical" evidence="10">
    <location>
        <begin position="2691"/>
        <end position="2711"/>
    </location>
</feature>
<dbReference type="EMBL" id="KQ982831">
    <property type="protein sequence ID" value="KYQ50092.1"/>
    <property type="molecule type" value="Genomic_DNA"/>
</dbReference>
<dbReference type="GO" id="GO:0005319">
    <property type="term" value="F:lipid transporter activity"/>
    <property type="evidence" value="ECO:0007669"/>
    <property type="project" value="TreeGrafter"/>
</dbReference>
<feature type="transmembrane region" description="Helical" evidence="10">
    <location>
        <begin position="3472"/>
        <end position="3492"/>
    </location>
</feature>
<feature type="transmembrane region" description="Helical" evidence="10">
    <location>
        <begin position="2718"/>
        <end position="2742"/>
    </location>
</feature>
<feature type="transmembrane region" description="Helical" evidence="10">
    <location>
        <begin position="3520"/>
        <end position="3540"/>
    </location>
</feature>
<feature type="transmembrane region" description="Helical" evidence="10">
    <location>
        <begin position="2748"/>
        <end position="2770"/>
    </location>
</feature>
<reference evidence="12 13" key="1">
    <citation type="submission" date="2015-09" db="EMBL/GenBank/DDBJ databases">
        <title>Trachymyrmex zeteki WGS genome.</title>
        <authorList>
            <person name="Nygaard S."/>
            <person name="Hu H."/>
            <person name="Boomsma J."/>
            <person name="Zhang G."/>
        </authorList>
    </citation>
    <scope>NUCLEOTIDE SEQUENCE [LARGE SCALE GENOMIC DNA]</scope>
    <source>
        <strain evidence="12">Tzet28-1</strain>
        <tissue evidence="12">Whole body</tissue>
    </source>
</reference>
<dbReference type="GO" id="GO:0016020">
    <property type="term" value="C:membrane"/>
    <property type="evidence" value="ECO:0007669"/>
    <property type="project" value="UniProtKB-SubCell"/>
</dbReference>
<evidence type="ECO:0000256" key="10">
    <source>
        <dbReference type="SAM" id="Phobius"/>
    </source>
</evidence>
<dbReference type="GO" id="GO:0016887">
    <property type="term" value="F:ATP hydrolysis activity"/>
    <property type="evidence" value="ECO:0007669"/>
    <property type="project" value="InterPro"/>
</dbReference>
<dbReference type="Pfam" id="PF12698">
    <property type="entry name" value="ABC2_membrane_3"/>
    <property type="match status" value="1"/>
</dbReference>
<feature type="domain" description="ABC transporter" evidence="11">
    <location>
        <begin position="2888"/>
        <end position="3117"/>
    </location>
</feature>
<dbReference type="GO" id="GO:0005524">
    <property type="term" value="F:ATP binding"/>
    <property type="evidence" value="ECO:0007669"/>
    <property type="project" value="UniProtKB-KW"/>
</dbReference>
<evidence type="ECO:0000256" key="5">
    <source>
        <dbReference type="ARBA" id="ARBA00022737"/>
    </source>
</evidence>
<organism evidence="12 13">
    <name type="scientific">Mycetomoellerius zeteki</name>
    <dbReference type="NCBI Taxonomy" id="64791"/>
    <lineage>
        <taxon>Eukaryota</taxon>
        <taxon>Metazoa</taxon>
        <taxon>Ecdysozoa</taxon>
        <taxon>Arthropoda</taxon>
        <taxon>Hexapoda</taxon>
        <taxon>Insecta</taxon>
        <taxon>Pterygota</taxon>
        <taxon>Neoptera</taxon>
        <taxon>Endopterygota</taxon>
        <taxon>Hymenoptera</taxon>
        <taxon>Apocrita</taxon>
        <taxon>Aculeata</taxon>
        <taxon>Formicoidea</taxon>
        <taxon>Formicidae</taxon>
        <taxon>Myrmicinae</taxon>
        <taxon>Mycetomoellerius</taxon>
    </lineage>
</organism>
<dbReference type="PROSITE" id="PS50893">
    <property type="entry name" value="ABC_TRANSPORTER_2"/>
    <property type="match status" value="2"/>
</dbReference>
<evidence type="ECO:0000256" key="4">
    <source>
        <dbReference type="ARBA" id="ARBA00022692"/>
    </source>
</evidence>
<evidence type="ECO:0000313" key="12">
    <source>
        <dbReference type="EMBL" id="KYQ50092.1"/>
    </source>
</evidence>
<feature type="transmembrane region" description="Helical" evidence="10">
    <location>
        <begin position="3396"/>
        <end position="3417"/>
    </location>
</feature>
<evidence type="ECO:0000256" key="6">
    <source>
        <dbReference type="ARBA" id="ARBA00022741"/>
    </source>
</evidence>
<sequence length="3943" mass="448617">MRVDQLGLLLWKNYIIRKRQPGILALIFFWPIVIFMILFTLRDNDDPEYHPTCQFPARSMPQDGLLPFMQSYICSVGNPCDPLSEYEKIPTYKNATLGPLVVELQPMLNNKTIISAVETLPQSIQLLKSMAQVLTKPEIKAIFDRGIRLGDLFNNHDQIKNLLRSHMPKARDGLIDGLFESSVKLIYLIQTFGSTNIDGVICSPESLKKYLIPSKEEDITEISNILCNIDPLAIPDILENLSKHLDFTGLLEMVDRAMAKFRDYNFFQDLKRAAETILDLKTAKKYIPEYLRIREWLPKIILAFQNVTFKEIDLNFINKALVVLDPIFAYERDWPIARSGFLKINKLLKIVKEVLKNHEVNSTDDFFTVINRLRGAISTFSSSPDNYENITQILDISFLILQDGMKLTNKLLNRHADNFKLAAEIFDGLKDFFSENIVNSITYMISLIDNIVQMTHHVAILHEDTLRRLYEISEKHENLVQKILTNLQPTVYRTIIRALSRLDLVERLVDHLREKKPDEVFCQEDTMKEIFFNYIEFQDKSSEINELFCDSEGRKFITDIYSSFEFEKYGKIVTNTLSTMVTMAFKRPVKIENANLTSVVKTVKRFVTYLNTRKVKYLNWSIFQISDEWKNTFNEMQHQGRLDILGIHLSIAKMLGLRSVSYISVKPDLENMDFLAETILQDIRSNPTSWIEEVRQHEAELIETFYLTTTDKKKTLQILEYSNFTRAYCTESNSPELLNFPKESNSTILKELTCYLSKIVQRNLELNMTNIENEEATYRRKEFNWTAFNEKIIEIYQYIDTLVHQEDQHYNLKKLDKLKQDFKTSWTTDIMTKDAWEISVGVICKVFDVMESPLFGIQTKKNWKNIYGLAWAISVIFDNIEKIIDEIQNRDHVAKLSDVLQEMPQTEMLVSTFLRNLSPVILDVVDIITLRPVPLISAIDDYKEREVMWPCIMNESVGAALELRNGSREVVRELERIACDPSLFIKEWREQPVIVRVRKIFEHDENVDLPPFNWTLGYTKFRRLVTKFDDLINDAKDIVLAEEPKLAKYINTLATESDDIIEKRFPSMQHDWRNTLNHIDLEIDKGIASFGSDLSVNEIWKPSVNITDRVFIFIKYLSNVVHKSTRIITDILKSGTGKISLLSLLGFDNISPITIFHNQLPFILATLVNGLSDPVIDDHIVTTLESNTTITCSMLFDWLSNFRIGLSAEEYRILKNFTCDLDPENFNVYTDLYMAEITIWNKSASKYRSYVATTIGDLFDLAEAISLTVRHNVTIEPLFSKKYLDHMVQMLKESLEISNAEGTFHKELKLGQEWSNYRLLVEGVSEVLIHIGNALKNAEIHNYELKTWELAENDDTRQVLKILEAHPEETVALIATLSTLNDMTGEFMPFKDVRKIMCTQHFNSDYWSTINRTHFLQEVCSFDPYQLLRTATSDEYYEVVTGKRTALSKSTPLTVSLTKLLDIVSKFMTESPNVNLRSNIFNVTTWTNLSNETWALILKSEKSWIHHYKNSAWYKFNTTSHVGTDYLVRSRRLFQLLESVIDLAFGGDIWQRLHIMHETSKLKPLLTLVEDMPNLLITTVDTFVSSERLDDFIQKLLLGLVHPCNIDRYLIPPSYIRKRGLLTSIKNFCQILMSDEQLTWTDLLPLNEKYNDSYITPNMSESSESVYEEQLLQRVQGFQTILIRALSKGFKQPKVPAWWTSFEEGTLKNFVTQYKKKDMKALAYSMVKKSVSLLRNFLVTQTDAANCKWCVTLPLEVLNSQLMHHSLYTKLLCQMNRLNISEVHKILVNDFHWNKTGNMVKDYKYLNKKKTLDEFLTTFETTLHYITDILVDFQNETYSDRVNECFYKFVGGPTYSRPGLYVTFILGILDMLEKNVYILDSASIHEGINNLTRLAEKHVPIWQSLRDVVKKSDIADIDAALPNATINVNAILSNLNMSLCRTKVDCQNATILYNFLSSKRAAKVFRYDPKASKYPTISDISRRLARSLDVDLINRQLSFWRTEASWNLFWLKEILVHLSSILAEGGNLLDIASKIDLDDVTSVLGVPDLAEGIVNILNDKTVDKLFDGMKELLDDVEPFISDHEIIDDLHRIIATLESMEIFKNLGLLDMKYVVNEMFDNWDFVRTYLIDRIGITNEIALTLSEAKIDMISVFMQQRGIVSLKDTICSPEKLGNMLHFGNNLVTAEEVSSALCQLEDSQTQDITVTLMKNLNFEYIFKNLMSANVKSILANANLTESEGKIILDNLGVAAELFPLFKDRLSASFSFEKITDESNEEEIDEAVANSQFLQESSKLLCGKTLFQNQGQLYKIIASLKDSNNASNQRELDSLPESCKETYKTVLAVPGGKIVWSYLKPLLRGQILYAPNTAVISEVMALTNETFVQMENFGALVNSVEKTLKAVANLTEMGDTLKELQNILSSDVMKVAIKSMSGGNFEGDLSELNISELAWRLKNSTKLISMIGMLNSMMGCVQVNRTIGFSTEEELEIAASRLTETNEFLAGVIFLDGTSSHLAKRSLDLELPDNITYKIRMDVDYVPSTRRLKTQFWLPGPESSFLEHLRYLRGFIQLQDSVDRAIVKVKTRRYDLEWKTVTQQMPYPCWKDIPFQTTLYESQGMQVCFFFALMMCVGSAVRHIVWERESQNSMVMSVMGLKPWRNTLAWFITTYAELSIVMICISIILLAGKILPRSNPFLVLVLLFDYIFSIVTFCYMISTMFSSASLSAITTVVMFLLTYMPYVIVIAMEAVFGLGYKLLICLSMSTSFCYGCLFAVRKEVQGIGLSWAHMWEESSPGDPMTLGILLIMIAFDGCLYAIIGYLIARYTDSGRGFHSLRSRSLWWTDTHSLYGRPSYLAFVNNLYFTNDVLHPSAAYQDDESDLSNLTVTEKQIGVKFEGVRKVYHTERGDVIAVEDFTLKLCEGEVTSLLGRNGAGKTTIIKMLTGMVAPTNGEIWLNGEEGCKPEIGVCPQENVLIGTLTPREHMIFYWKLKKPNDDNNSMQRNVNEMIASLELGRQEHDPVSRLSGGTRRRLCVALAFLGSPRLVILDEPGAGVDPAARRRIWRLIDQHRIGRTVLLSTHHLDEADMLSDTVVVMHKGKILCTGSPLSLKMTHGTGYKLNISFPPDHYANGDAGIGGIAETIEKKNLKALRIVIEEIISNTAINEVSETEVTIALPFQGKNGINNDIAQVAKTLEDNRKLLGFSHFSLECDTLERVFLDLCTRADRGSSVIRASQDSVINVEHIEVPISDDNIDLITDTVVRPSPIRQMKAIIKKRLWHFARDWRAPLAALVLPTMFVAVAMGFSLVRPPSENEPPLDLTPKLYDIHPTYFYSIDGNDPFLERVSMQLHDRFGDDYAGAWQTLPNDTGTCECLDGQQTCRGVSKAVEGLLQTLPGRPTLDWIVFLCAVCLAIVVFEIFGLWAALPFSHLAEKTFDDSSLSNMVLFCVNTFIGVVCLATILVLDIVGRSKTTEDVRNILHYILMIFPQYALANGLVQITTNDITAELLERFHMDTYKSPLGWDLLGYHYVYLSVIGTILFVLNLVIECRFLPNLRRQKVSYEIGQEDDDVARERLRVETGMVDDTLKTMKLRKEYRSVYGTNVAVQNLSFGVQAGKCFGLLGVNGAGKSTTFKMLTTEIIPTAGKIILKGKDIGAQPLCNGEVGYCPQSDALDGFLTPHQCLTIHGEVCGLNNVPKKQIFGIGILKIVLFHLLFQAVETTLKRLDLLKYAHRRVSGLSGGNKRKLCAAISVMAPAAVILMDEPTSGMDPATKSFVAKAVKQVTRSQGCVILTSHSVAECENLCTRVGILAKAGLRCIGTPQHLKHKFGEGYVAFLRFGQPVSATDLRRVILKYLPQAMISSRQATAARLLLPRSQDMALSVSFSMLKLLAEELKATDYTLTQSSLDQVLVTFSEELEDEVVDVTAFGQGSRNSVPNMYSSMDTIHMDTF</sequence>
<accession>A0A151WQB4</accession>
<feature type="transmembrane region" description="Helical" evidence="10">
    <location>
        <begin position="2794"/>
        <end position="2818"/>
    </location>
</feature>
<feature type="domain" description="ABC transporter" evidence="11">
    <location>
        <begin position="3580"/>
        <end position="3830"/>
    </location>
</feature>
<keyword evidence="3" id="KW-0813">Transport</keyword>
<keyword evidence="13" id="KW-1185">Reference proteome</keyword>
<comment type="similarity">
    <text evidence="2">Belongs to the ABC transporter superfamily. ABCA family.</text>
</comment>
<evidence type="ECO:0000313" key="13">
    <source>
        <dbReference type="Proteomes" id="UP000075809"/>
    </source>
</evidence>
<feature type="transmembrane region" description="Helical" evidence="10">
    <location>
        <begin position="2657"/>
        <end position="2679"/>
    </location>
</feature>
<feature type="transmembrane region" description="Helical" evidence="10">
    <location>
        <begin position="2614"/>
        <end position="2636"/>
    </location>
</feature>
<dbReference type="FunFam" id="3.40.50.300:FF:000335">
    <property type="entry name" value="ATP binding cassette subfamily A member 5"/>
    <property type="match status" value="1"/>
</dbReference>
<evidence type="ECO:0000256" key="3">
    <source>
        <dbReference type="ARBA" id="ARBA00022448"/>
    </source>
</evidence>
<dbReference type="SUPFAM" id="SSF52540">
    <property type="entry name" value="P-loop containing nucleoside triphosphate hydrolases"/>
    <property type="match status" value="2"/>
</dbReference>
<keyword evidence="6" id="KW-0547">Nucleotide-binding</keyword>
<dbReference type="GO" id="GO:0140359">
    <property type="term" value="F:ABC-type transporter activity"/>
    <property type="evidence" value="ECO:0007669"/>
    <property type="project" value="InterPro"/>
</dbReference>
<proteinExistence type="inferred from homology"/>
<dbReference type="Pfam" id="PF00005">
    <property type="entry name" value="ABC_tran"/>
    <property type="match status" value="2"/>
</dbReference>
<evidence type="ECO:0000256" key="8">
    <source>
        <dbReference type="ARBA" id="ARBA00022989"/>
    </source>
</evidence>
<dbReference type="InterPro" id="IPR027417">
    <property type="entry name" value="P-loop_NTPase"/>
</dbReference>
<dbReference type="PANTHER" id="PTHR19229">
    <property type="entry name" value="ATP-BINDING CASSETTE TRANSPORTER SUBFAMILY A ABCA"/>
    <property type="match status" value="1"/>
</dbReference>
<feature type="transmembrane region" description="Helical" evidence="10">
    <location>
        <begin position="3693"/>
        <end position="3711"/>
    </location>
</feature>
<dbReference type="PANTHER" id="PTHR19229:SF36">
    <property type="entry name" value="ATP-BINDING CASSETTE SUB-FAMILY A MEMBER 2"/>
    <property type="match status" value="1"/>
</dbReference>
<evidence type="ECO:0000256" key="9">
    <source>
        <dbReference type="ARBA" id="ARBA00023136"/>
    </source>
</evidence>
<name>A0A151WQB4_9HYME</name>
<keyword evidence="7 12" id="KW-0067">ATP-binding</keyword>
<dbReference type="InterPro" id="IPR003439">
    <property type="entry name" value="ABC_transporter-like_ATP-bd"/>
</dbReference>
<protein>
    <submittedName>
        <fullName evidence="12">ATP-binding cassette sub-family A member 13</fullName>
    </submittedName>
</protein>
<keyword evidence="4 10" id="KW-0812">Transmembrane</keyword>
<feature type="transmembrane region" description="Helical" evidence="10">
    <location>
        <begin position="3437"/>
        <end position="3460"/>
    </location>
</feature>
<dbReference type="SMART" id="SM00382">
    <property type="entry name" value="AAA"/>
    <property type="match status" value="2"/>
</dbReference>
<comment type="subcellular location">
    <subcellularLocation>
        <location evidence="1">Membrane</location>
        <topology evidence="1">Multi-pass membrane protein</topology>
    </subcellularLocation>
</comment>
<dbReference type="Proteomes" id="UP000075809">
    <property type="component" value="Unassembled WGS sequence"/>
</dbReference>
<feature type="transmembrane region" description="Helical" evidence="10">
    <location>
        <begin position="21"/>
        <end position="41"/>
    </location>
</feature>
<keyword evidence="8 10" id="KW-1133">Transmembrane helix</keyword>
<evidence type="ECO:0000256" key="1">
    <source>
        <dbReference type="ARBA" id="ARBA00004141"/>
    </source>
</evidence>
<evidence type="ECO:0000259" key="11">
    <source>
        <dbReference type="PROSITE" id="PS50893"/>
    </source>
</evidence>
<dbReference type="InterPro" id="IPR003593">
    <property type="entry name" value="AAA+_ATPase"/>
</dbReference>
<dbReference type="STRING" id="64791.A0A151WQB4"/>
<evidence type="ECO:0000256" key="2">
    <source>
        <dbReference type="ARBA" id="ARBA00008869"/>
    </source>
</evidence>
<evidence type="ECO:0000256" key="7">
    <source>
        <dbReference type="ARBA" id="ARBA00022840"/>
    </source>
</evidence>